<dbReference type="GO" id="GO:0044423">
    <property type="term" value="C:virion component"/>
    <property type="evidence" value="ECO:0007669"/>
    <property type="project" value="UniProtKB-KW"/>
</dbReference>
<gene>
    <name evidence="6" type="ORF">MM415B03913_0008</name>
</gene>
<dbReference type="NCBIfam" id="TIGR01554">
    <property type="entry name" value="major_cap_HK97"/>
    <property type="match status" value="1"/>
</dbReference>
<evidence type="ECO:0000313" key="6">
    <source>
        <dbReference type="EMBL" id="QJA94258.1"/>
    </source>
</evidence>
<evidence type="ECO:0000256" key="3">
    <source>
        <dbReference type="SAM" id="Coils"/>
    </source>
</evidence>
<feature type="coiled-coil region" evidence="3">
    <location>
        <begin position="41"/>
        <end position="68"/>
    </location>
</feature>
<sequence>MIKKLNELIEKRNTVWEEQKAINDVVLKDNRKFTPEETEKWEKMDRDFEDLTSQIDEVRKEINRQEKVEQRNAFMKEAQTQAIKPSPENKNEEEGNKLPNLDYISEKYRGIFEEYRKQTNGKYSTREYADGYRQHLLGNSMEAQRALQADIDKSGGYLVTPEQFIARLIMELDNIVFVRNLATIISVPKAESVGAPALESDPADPVWTAEIKVGDEDSTMDFNKRSLTPQPLAKYIKVSETLIRKALLNVEDIVRQRLTYKFAVTEEYAFMRGNGAEQPLGVFTASSAGIGTGRDVSAGNTTTAIRADNLHNCLMTLKLQYRKNAVWVFHRDAIKQIRKLKTGDGDYIWRPGIASEKPDTILGKSYYESEYAPSTFESAAYVGIIGNFGQYWIVDALDMRIQVNPFSYMSTNQIAYFARKETDGMPIDENAFVRVKLA</sequence>
<keyword evidence="3" id="KW-0175">Coiled coil</keyword>
<evidence type="ECO:0000256" key="4">
    <source>
        <dbReference type="SAM" id="MobiDB-lite"/>
    </source>
</evidence>
<comment type="subcellular location">
    <subcellularLocation>
        <location evidence="1">Virion</location>
    </subcellularLocation>
</comment>
<dbReference type="SUPFAM" id="SSF56563">
    <property type="entry name" value="Major capsid protein gp5"/>
    <property type="match status" value="1"/>
</dbReference>
<evidence type="ECO:0000259" key="5">
    <source>
        <dbReference type="Pfam" id="PF05065"/>
    </source>
</evidence>
<dbReference type="AlphaFoldDB" id="A0A6M3LMT0"/>
<organism evidence="6">
    <name type="scientific">viral metagenome</name>
    <dbReference type="NCBI Taxonomy" id="1070528"/>
    <lineage>
        <taxon>unclassified sequences</taxon>
        <taxon>metagenomes</taxon>
        <taxon>organismal metagenomes</taxon>
    </lineage>
</organism>
<reference evidence="6" key="1">
    <citation type="submission" date="2020-03" db="EMBL/GenBank/DDBJ databases">
        <title>The deep terrestrial virosphere.</title>
        <authorList>
            <person name="Holmfeldt K."/>
            <person name="Nilsson E."/>
            <person name="Simone D."/>
            <person name="Lopez-Fernandez M."/>
            <person name="Wu X."/>
            <person name="de Brujin I."/>
            <person name="Lundin D."/>
            <person name="Andersson A."/>
            <person name="Bertilsson S."/>
            <person name="Dopson M."/>
        </authorList>
    </citation>
    <scope>NUCLEOTIDE SEQUENCE</scope>
    <source>
        <strain evidence="6">MM415B03913</strain>
    </source>
</reference>
<dbReference type="Gene3D" id="3.30.2400.10">
    <property type="entry name" value="Major capsid protein gp5"/>
    <property type="match status" value="1"/>
</dbReference>
<accession>A0A6M3LMT0</accession>
<dbReference type="InterPro" id="IPR024455">
    <property type="entry name" value="Phage_capsid"/>
</dbReference>
<proteinExistence type="predicted"/>
<dbReference type="EMBL" id="MT143216">
    <property type="protein sequence ID" value="QJA94258.1"/>
    <property type="molecule type" value="Genomic_DNA"/>
</dbReference>
<feature type="domain" description="Phage capsid-like C-terminal" evidence="5">
    <location>
        <begin position="155"/>
        <end position="436"/>
    </location>
</feature>
<feature type="compositionally biased region" description="Basic and acidic residues" evidence="4">
    <location>
        <begin position="87"/>
        <end position="96"/>
    </location>
</feature>
<keyword evidence="2" id="KW-0946">Virion</keyword>
<feature type="region of interest" description="Disordered" evidence="4">
    <location>
        <begin position="79"/>
        <end position="98"/>
    </location>
</feature>
<dbReference type="Pfam" id="PF05065">
    <property type="entry name" value="Phage_capsid"/>
    <property type="match status" value="1"/>
</dbReference>
<dbReference type="InterPro" id="IPR054612">
    <property type="entry name" value="Phage_capsid-like_C"/>
</dbReference>
<evidence type="ECO:0000256" key="2">
    <source>
        <dbReference type="ARBA" id="ARBA00022844"/>
    </source>
</evidence>
<name>A0A6M3LMT0_9ZZZZ</name>
<protein>
    <submittedName>
        <fullName evidence="6">Putative capsid protein</fullName>
    </submittedName>
</protein>
<evidence type="ECO:0000256" key="1">
    <source>
        <dbReference type="ARBA" id="ARBA00004328"/>
    </source>
</evidence>